<feature type="domain" description="SMC hinge" evidence="8">
    <location>
        <begin position="420"/>
        <end position="539"/>
    </location>
</feature>
<keyword evidence="3 7" id="KW-0547">Nucleotide-binding</keyword>
<evidence type="ECO:0000256" key="1">
    <source>
        <dbReference type="ARBA" id="ARBA00004496"/>
    </source>
</evidence>
<dbReference type="Gene3D" id="1.20.1060.20">
    <property type="match status" value="1"/>
</dbReference>
<dbReference type="STRING" id="1648.A2I91_04890"/>
<accession>E7FV75</accession>
<dbReference type="AlphaFoldDB" id="E7FV75"/>
<dbReference type="GO" id="GO:0005737">
    <property type="term" value="C:cytoplasm"/>
    <property type="evidence" value="ECO:0007669"/>
    <property type="project" value="UniProtKB-SubCell"/>
</dbReference>
<dbReference type="Pfam" id="PF02463">
    <property type="entry name" value="SMC_N"/>
    <property type="match status" value="1"/>
</dbReference>
<keyword evidence="2 7" id="KW-0963">Cytoplasm</keyword>
<dbReference type="GO" id="GO:0003677">
    <property type="term" value="F:DNA binding"/>
    <property type="evidence" value="ECO:0007669"/>
    <property type="project" value="UniProtKB-UniRule"/>
</dbReference>
<dbReference type="GO" id="GO:0016887">
    <property type="term" value="F:ATP hydrolysis activity"/>
    <property type="evidence" value="ECO:0007669"/>
    <property type="project" value="InterPro"/>
</dbReference>
<dbReference type="EMBL" id="ACLK02000001">
    <property type="protein sequence ID" value="EFY09670.1"/>
    <property type="molecule type" value="Genomic_DNA"/>
</dbReference>
<dbReference type="Proteomes" id="UP000003028">
    <property type="component" value="Unassembled WGS sequence"/>
</dbReference>
<dbReference type="GO" id="GO:0005524">
    <property type="term" value="F:ATP binding"/>
    <property type="evidence" value="ECO:0007669"/>
    <property type="project" value="UniProtKB-UniRule"/>
</dbReference>
<proteinExistence type="inferred from homology"/>
<evidence type="ECO:0000313" key="10">
    <source>
        <dbReference type="Proteomes" id="UP000003028"/>
    </source>
</evidence>
<gene>
    <name evidence="7 9" type="primary">smc</name>
    <name evidence="9" type="ORF">HMPREF0357_10465</name>
</gene>
<dbReference type="Gene3D" id="3.30.70.1620">
    <property type="match status" value="1"/>
</dbReference>
<comment type="caution">
    <text evidence="9">The sequence shown here is derived from an EMBL/GenBank/DDBJ whole genome shotgun (WGS) entry which is preliminary data.</text>
</comment>
<reference evidence="9" key="1">
    <citation type="submission" date="2011-01" db="EMBL/GenBank/DDBJ databases">
        <authorList>
            <person name="Muzny D."/>
            <person name="Qin X."/>
            <person name="Buhay C."/>
            <person name="Dugan-Rocha S."/>
            <person name="Ding Y."/>
            <person name="Chen G."/>
            <person name="Hawes A."/>
            <person name="Holder M."/>
            <person name="Jhangiani S."/>
            <person name="Johnson A."/>
            <person name="Khan Z."/>
            <person name="Li Z."/>
            <person name="Liu W."/>
            <person name="Liu X."/>
            <person name="Perez L."/>
            <person name="Shen H."/>
            <person name="Wang Q."/>
            <person name="Watt J."/>
            <person name="Xi L."/>
            <person name="Xin Y."/>
            <person name="Zhou J."/>
            <person name="Deng J."/>
            <person name="Jiang H."/>
            <person name="Liu Y."/>
            <person name="Qu J."/>
            <person name="Song X.-Z."/>
            <person name="Zhang L."/>
            <person name="Villasana D."/>
            <person name="Johnson A."/>
            <person name="Liu J."/>
            <person name="Liyanage D."/>
            <person name="Lorensuhewa L."/>
            <person name="Robinson T."/>
            <person name="Song A."/>
            <person name="Song B.-B."/>
            <person name="Dinh H."/>
            <person name="Thornton R."/>
            <person name="Coyle M."/>
            <person name="Francisco L."/>
            <person name="Jackson L."/>
            <person name="Javaid M."/>
            <person name="Korchina V."/>
            <person name="Kovar C."/>
            <person name="Mata R."/>
            <person name="Mathew T."/>
            <person name="Ngo R."/>
            <person name="Nguyen L."/>
            <person name="Nguyen N."/>
            <person name="Okwuonu G."/>
            <person name="Ongeri F."/>
            <person name="Pham C."/>
            <person name="Simmons D."/>
            <person name="Wilczek-Boney K."/>
            <person name="Hale W."/>
            <person name="Jakkamsetti A."/>
            <person name="Pham P."/>
            <person name="Ruth R."/>
            <person name="San Lucas F."/>
            <person name="Warren J."/>
            <person name="Zhang J."/>
            <person name="Zhao Z."/>
            <person name="Zhou C."/>
            <person name="Zhu D."/>
            <person name="Lee S."/>
            <person name="Bess C."/>
            <person name="Blankenburg K."/>
            <person name="Forbes L."/>
            <person name="Fu Q."/>
            <person name="Gubbala S."/>
            <person name="Hirani K."/>
            <person name="Jayaseelan J.C."/>
            <person name="Lara F."/>
            <person name="Munidasa M."/>
            <person name="Palculict T."/>
            <person name="Patil S."/>
            <person name="Pu L.-L."/>
            <person name="Saada N."/>
            <person name="Tang L."/>
            <person name="Weissenberger G."/>
            <person name="Zhu Y."/>
            <person name="Hemphill L."/>
            <person name="Shang Y."/>
            <person name="Youmans B."/>
            <person name="Ayvaz T."/>
            <person name="Ross M."/>
            <person name="Santibanez J."/>
            <person name="Aqrawi P."/>
            <person name="Gross S."/>
            <person name="Joshi V."/>
            <person name="Fowler G."/>
            <person name="Nazareth L."/>
            <person name="Reid J."/>
            <person name="Worley K."/>
            <person name="Petrosino J."/>
            <person name="Highlander S."/>
            <person name="Gibbs R."/>
        </authorList>
    </citation>
    <scope>NUCLEOTIDE SEQUENCE [LARGE SCALE GENOMIC DNA]</scope>
    <source>
        <strain evidence="9">ATCC 19414</strain>
    </source>
</reference>
<evidence type="ECO:0000256" key="4">
    <source>
        <dbReference type="ARBA" id="ARBA00022840"/>
    </source>
</evidence>
<dbReference type="SUPFAM" id="SSF52540">
    <property type="entry name" value="P-loop containing nucleoside triphosphate hydrolases"/>
    <property type="match status" value="1"/>
</dbReference>
<dbReference type="GO" id="GO:0005694">
    <property type="term" value="C:chromosome"/>
    <property type="evidence" value="ECO:0007669"/>
    <property type="project" value="InterPro"/>
</dbReference>
<dbReference type="PANTHER" id="PTHR43977">
    <property type="entry name" value="STRUCTURAL MAINTENANCE OF CHROMOSOMES PROTEIN 3"/>
    <property type="match status" value="1"/>
</dbReference>
<comment type="subcellular location">
    <subcellularLocation>
        <location evidence="1 7">Cytoplasm</location>
    </subcellularLocation>
</comment>
<evidence type="ECO:0000259" key="8">
    <source>
        <dbReference type="SMART" id="SM00968"/>
    </source>
</evidence>
<evidence type="ECO:0000256" key="6">
    <source>
        <dbReference type="ARBA" id="ARBA00023125"/>
    </source>
</evidence>
<keyword evidence="10" id="KW-1185">Reference proteome</keyword>
<name>E7FV75_ERYRH</name>
<dbReference type="FunFam" id="3.40.50.300:FF:000901">
    <property type="entry name" value="Chromosome partition protein Smc"/>
    <property type="match status" value="1"/>
</dbReference>
<comment type="domain">
    <text evidence="7">Contains large globular domains required for ATP hydrolysis at each terminus and a third globular domain forming a flexible hinge near the middle of the molecule. These domains are separated by coiled-coil structures.</text>
</comment>
<evidence type="ECO:0000256" key="5">
    <source>
        <dbReference type="ARBA" id="ARBA00023054"/>
    </source>
</evidence>
<feature type="binding site" evidence="7">
    <location>
        <begin position="36"/>
        <end position="43"/>
    </location>
    <ligand>
        <name>ATP</name>
        <dbReference type="ChEBI" id="CHEBI:30616"/>
    </ligand>
</feature>
<keyword evidence="6 7" id="KW-0238">DNA-binding</keyword>
<dbReference type="SUPFAM" id="SSF75553">
    <property type="entry name" value="Smc hinge domain"/>
    <property type="match status" value="1"/>
</dbReference>
<evidence type="ECO:0000256" key="2">
    <source>
        <dbReference type="ARBA" id="ARBA00022490"/>
    </source>
</evidence>
<comment type="subunit">
    <text evidence="7">Homodimer.</text>
</comment>
<dbReference type="GO" id="GO:0030261">
    <property type="term" value="P:chromosome condensation"/>
    <property type="evidence" value="ECO:0007669"/>
    <property type="project" value="InterPro"/>
</dbReference>
<dbReference type="InterPro" id="IPR036277">
    <property type="entry name" value="SMC_hinge_sf"/>
</dbReference>
<comment type="similarity">
    <text evidence="7">Belongs to the SMC family.</text>
</comment>
<organism evidence="9 10">
    <name type="scientific">Erysipelothrix rhusiopathiae ATCC 19414</name>
    <dbReference type="NCBI Taxonomy" id="525280"/>
    <lineage>
        <taxon>Bacteria</taxon>
        <taxon>Bacillati</taxon>
        <taxon>Bacillota</taxon>
        <taxon>Erysipelotrichia</taxon>
        <taxon>Erysipelotrichales</taxon>
        <taxon>Erysipelotrichaceae</taxon>
        <taxon>Erysipelothrix</taxon>
    </lineage>
</organism>
<dbReference type="Gene3D" id="3.40.50.300">
    <property type="entry name" value="P-loop containing nucleotide triphosphate hydrolases"/>
    <property type="match status" value="2"/>
</dbReference>
<dbReference type="InterPro" id="IPR024704">
    <property type="entry name" value="SMC"/>
</dbReference>
<comment type="function">
    <text evidence="7">Required for chromosome condensation and partitioning.</text>
</comment>
<feature type="coiled-coil region" evidence="7">
    <location>
        <begin position="186"/>
        <end position="280"/>
    </location>
</feature>
<keyword evidence="4 7" id="KW-0067">ATP-binding</keyword>
<dbReference type="HAMAP" id="MF_01894">
    <property type="entry name" value="Smc_prok"/>
    <property type="match status" value="1"/>
</dbReference>
<evidence type="ECO:0000256" key="7">
    <source>
        <dbReference type="HAMAP-Rule" id="MF_01894"/>
    </source>
</evidence>
<dbReference type="CDD" id="cd03278">
    <property type="entry name" value="ABC_SMC_barmotin"/>
    <property type="match status" value="1"/>
</dbReference>
<feature type="coiled-coil region" evidence="7">
    <location>
        <begin position="574"/>
        <end position="608"/>
    </location>
</feature>
<dbReference type="Pfam" id="PF06470">
    <property type="entry name" value="SMC_hinge"/>
    <property type="match status" value="1"/>
</dbReference>
<dbReference type="InterPro" id="IPR027417">
    <property type="entry name" value="P-loop_NTPase"/>
</dbReference>
<evidence type="ECO:0000313" key="9">
    <source>
        <dbReference type="EMBL" id="EFY09670.1"/>
    </source>
</evidence>
<dbReference type="InterPro" id="IPR011890">
    <property type="entry name" value="SMC_prok"/>
</dbReference>
<dbReference type="GO" id="GO:0007059">
    <property type="term" value="P:chromosome segregation"/>
    <property type="evidence" value="ECO:0007669"/>
    <property type="project" value="UniProtKB-UniRule"/>
</dbReference>
<dbReference type="SMART" id="SM00968">
    <property type="entry name" value="SMC_hinge"/>
    <property type="match status" value="1"/>
</dbReference>
<dbReference type="InterPro" id="IPR003395">
    <property type="entry name" value="RecF/RecN/SMC_N"/>
</dbReference>
<keyword evidence="5 7" id="KW-0175">Coiled coil</keyword>
<evidence type="ECO:0000256" key="3">
    <source>
        <dbReference type="ARBA" id="ARBA00022741"/>
    </source>
</evidence>
<dbReference type="GO" id="GO:0006260">
    <property type="term" value="P:DNA replication"/>
    <property type="evidence" value="ECO:0007669"/>
    <property type="project" value="UniProtKB-UniRule"/>
</dbReference>
<dbReference type="GO" id="GO:0007062">
    <property type="term" value="P:sister chromatid cohesion"/>
    <property type="evidence" value="ECO:0007669"/>
    <property type="project" value="InterPro"/>
</dbReference>
<protein>
    <recommendedName>
        <fullName evidence="7">Chromosome partition protein Smc</fullName>
    </recommendedName>
</protein>
<feature type="coiled-coil region" evidence="7">
    <location>
        <begin position="336"/>
        <end position="391"/>
    </location>
</feature>
<dbReference type="PIRSF" id="PIRSF005719">
    <property type="entry name" value="SMC"/>
    <property type="match status" value="1"/>
</dbReference>
<dbReference type="InterPro" id="IPR010935">
    <property type="entry name" value="SMC_hinge"/>
</dbReference>
<sequence length="978" mass="110968">MGVSMFLKKIEMQGFKSFADKVVINFDDAVTGIVGPNGCGKSNISDAIRWVLGEQSVKSMRGSSMTDVIFNGSETRRKVNLAEVTLVFNNEARPLNSDYEELEITRRLYRDTRESEYLINKVPCRLRDVHDLVMDTGLGRDSLSIISQGTISYFAEAKPIERRVIFEEAAGVSKYKKRKIESINKLERTKENVDRMQDIVDEITRQVSSLKRAAKKAEQYKEKKALLESIEVSVICREIKELEELIDSNKNETYRLESEIASLETNIGVYDHELQEKRQEIFKMDQDIVKGQEKIMQFVREIGILETRKVEIDERRKYTLEVGDKQAKAQELFAAMNDAKLEYDERKDRHKKLNAEVELLTESTYEKNRELADKQQSLNTLLSSLNQLKNRLELVVHRLERPFESQAGVQAVMNNKASLFGVLDAVGNVFTPESGLELAITTALAGSMVHIVTENDKAAVNAINFLKKNMSGRATFIPLTSCKSRSVSEDALTVCEHAPGFMGVASDFVSNDAVFDILKESLLGNVLIVSTIEDANRLAKQLHHSYKIVTLDGDVMHRGGTMSGGKTKNNQQSMLTLKGDKESLEVEISKLKDRIVFSENEVRMLQTTIKETNDVLMQRRIALAQLEPLLDVKRSKYERLQQEYEEINPNDEFMTEDVVDEVVGKLNRAYMERDELSSNLALIRERRLALGNDVQRKEVLIRQYRSDLNKLTQEKHHVNLSDTKHATRLESNLERLSSEYQMTFEYALENIYDESAANSRDEVLKLRGEIAALGNVNLEAPEEYQEAFERHEFLTKQLDDLISSRDKLLGVIEEMDQIMVKQFKEMFDKINAELGPVFGALFGGGKAKLVLEDENDLLNTGIDIDVQPPGKSVQNIRLFSGGEKSLIAISVLFAILKARHVPLCIFDEVEAALDQANVERLANYIKDFSDDTQFLVITHRSGTMAQCDVLYGVTMPTRGVSSMLRVRLDEAIELKEEA</sequence>